<evidence type="ECO:0000313" key="2">
    <source>
        <dbReference type="EMBL" id="KAE8419973.1"/>
    </source>
</evidence>
<keyword evidence="3" id="KW-1185">Reference proteome</keyword>
<accession>A0ABQ6WTQ6</accession>
<dbReference type="Proteomes" id="UP000325395">
    <property type="component" value="Unassembled WGS sequence"/>
</dbReference>
<keyword evidence="1" id="KW-0732">Signal</keyword>
<reference evidence="2 3" key="1">
    <citation type="submission" date="2019-04" db="EMBL/GenBank/DDBJ databases">
        <authorList>
            <consortium name="DOE Joint Genome Institute"/>
            <person name="Mondo S."/>
            <person name="Kjaerbolling I."/>
            <person name="Vesth T."/>
            <person name="Frisvad J.C."/>
            <person name="Nybo J.L."/>
            <person name="Theobald S."/>
            <person name="Kildgaard S."/>
            <person name="Isbrandt T."/>
            <person name="Kuo A."/>
            <person name="Sato A."/>
            <person name="Lyhne E.K."/>
            <person name="Kogle M.E."/>
            <person name="Wiebenga A."/>
            <person name="Kun R.S."/>
            <person name="Lubbers R.J."/>
            <person name="Makela M.R."/>
            <person name="Barry K."/>
            <person name="Chovatia M."/>
            <person name="Clum A."/>
            <person name="Daum C."/>
            <person name="Haridas S."/>
            <person name="He G."/>
            <person name="LaButti K."/>
            <person name="Lipzen A."/>
            <person name="Riley R."/>
            <person name="Salamov A."/>
            <person name="Simmons B.A."/>
            <person name="Magnuson J.K."/>
            <person name="Henrissat B."/>
            <person name="Mortensen U.H."/>
            <person name="Larsen T.O."/>
            <person name="Devries R.P."/>
            <person name="Grigoriev I.V."/>
            <person name="Machida M."/>
            <person name="Baker S.E."/>
            <person name="Andersen M.R."/>
            <person name="Cantor M.N."/>
            <person name="Hua S.X."/>
        </authorList>
    </citation>
    <scope>NUCLEOTIDE SEQUENCE [LARGE SCALE GENOMIC DNA]</scope>
    <source>
        <strain evidence="2 3">CBS 117616</strain>
    </source>
</reference>
<feature type="signal peptide" evidence="1">
    <location>
        <begin position="1"/>
        <end position="18"/>
    </location>
</feature>
<name>A0ABQ6WTQ6_9EURO</name>
<dbReference type="EMBL" id="ML735712">
    <property type="protein sequence ID" value="KAE8419973.1"/>
    <property type="molecule type" value="Genomic_DNA"/>
</dbReference>
<sequence length="289" mass="33045">MRFSHVSLILSVALTAHAQNTDQCPKTNPVMDPVTLRYHCCRAGYQHNGVDCVPCTPPDEYYNPTTQQCERPSCPEDQVFFWSLGDCDHRERCKPWGYYNGRDCEPNPYCLNDYYWDAEKGCTPPPCLPGQVYLPHLPDCVEKQYCDPNENKVYIPWKNECETCRPDEYASPTGCQPRPKCLNPEHYYQGPVKHCAPCPDPNTFWDGSTCQPLPDCNPGEHRQGRSCVPNDCKIGEYWDKKKNQCLPVHKCEVGWIFDGVDDCIPIKYPDEGGYICYTKCDRPGPLPKA</sequence>
<organism evidence="2 3">
    <name type="scientific">Aspergillus pseudocaelatus</name>
    <dbReference type="NCBI Taxonomy" id="1825620"/>
    <lineage>
        <taxon>Eukaryota</taxon>
        <taxon>Fungi</taxon>
        <taxon>Dikarya</taxon>
        <taxon>Ascomycota</taxon>
        <taxon>Pezizomycotina</taxon>
        <taxon>Eurotiomycetes</taxon>
        <taxon>Eurotiomycetidae</taxon>
        <taxon>Eurotiales</taxon>
        <taxon>Aspergillaceae</taxon>
        <taxon>Aspergillus</taxon>
        <taxon>Aspergillus subgen. Circumdati</taxon>
    </lineage>
</organism>
<evidence type="ECO:0000256" key="1">
    <source>
        <dbReference type="SAM" id="SignalP"/>
    </source>
</evidence>
<evidence type="ECO:0000313" key="3">
    <source>
        <dbReference type="Proteomes" id="UP000325395"/>
    </source>
</evidence>
<feature type="chain" id="PRO_5046811324" evidence="1">
    <location>
        <begin position="19"/>
        <end position="289"/>
    </location>
</feature>
<protein>
    <submittedName>
        <fullName evidence="2">Uncharacterized protein</fullName>
    </submittedName>
</protein>
<gene>
    <name evidence="2" type="ORF">BDV36DRAFT_307292</name>
</gene>
<proteinExistence type="predicted"/>